<evidence type="ECO:0000256" key="1">
    <source>
        <dbReference type="SAM" id="MobiDB-lite"/>
    </source>
</evidence>
<name>A0A4V3FU48_9PSEU</name>
<feature type="region of interest" description="Disordered" evidence="1">
    <location>
        <begin position="174"/>
        <end position="231"/>
    </location>
</feature>
<sequence>MYVPCGDPVKVHSEEWLTYAADFVVGDSRSIDGRYRLPVQLTKQPEASLALNTTPRRRFGVALGVVLTGVAAGLIGFAGAASAHTRDVKAACEGDTTTLQLNLQSYATSKKKENHVKVTDGTETLVDEGFQSKFVKNYKTSGSVEHTFTVVVTAWDDNAKYGFTQTLHVKACVAAPPSSTSETTTTTTTTSSSTTETTSSTEAPPTETTSSTENVVAPPSVTPTTTTTTPEVKEEALASTGASIGLPLGIAGVLLAGGAAALFVVRRRSKA</sequence>
<organism evidence="3 4">
    <name type="scientific">Actinophytocola oryzae</name>
    <dbReference type="NCBI Taxonomy" id="502181"/>
    <lineage>
        <taxon>Bacteria</taxon>
        <taxon>Bacillati</taxon>
        <taxon>Actinomycetota</taxon>
        <taxon>Actinomycetes</taxon>
        <taxon>Pseudonocardiales</taxon>
        <taxon>Pseudonocardiaceae</taxon>
    </lineage>
</organism>
<keyword evidence="4" id="KW-1185">Reference proteome</keyword>
<keyword evidence="2" id="KW-1133">Transmembrane helix</keyword>
<feature type="transmembrane region" description="Helical" evidence="2">
    <location>
        <begin position="59"/>
        <end position="81"/>
    </location>
</feature>
<dbReference type="AlphaFoldDB" id="A0A4V3FU48"/>
<dbReference type="NCBIfam" id="TIGR01167">
    <property type="entry name" value="LPXTG_anchor"/>
    <property type="match status" value="1"/>
</dbReference>
<dbReference type="Proteomes" id="UP000294927">
    <property type="component" value="Unassembled WGS sequence"/>
</dbReference>
<comment type="caution">
    <text evidence="3">The sequence shown here is derived from an EMBL/GenBank/DDBJ whole genome shotgun (WGS) entry which is preliminary data.</text>
</comment>
<protein>
    <submittedName>
        <fullName evidence="3">LPXTG-motif cell wall-anchored protein</fullName>
    </submittedName>
</protein>
<keyword evidence="2" id="KW-0812">Transmembrane</keyword>
<dbReference type="EMBL" id="SOCP01000004">
    <property type="protein sequence ID" value="TDV53881.1"/>
    <property type="molecule type" value="Genomic_DNA"/>
</dbReference>
<gene>
    <name evidence="3" type="ORF">CLV71_104349</name>
</gene>
<evidence type="ECO:0000313" key="3">
    <source>
        <dbReference type="EMBL" id="TDV53881.1"/>
    </source>
</evidence>
<evidence type="ECO:0000256" key="2">
    <source>
        <dbReference type="SAM" id="Phobius"/>
    </source>
</evidence>
<reference evidence="3 4" key="1">
    <citation type="submission" date="2019-03" db="EMBL/GenBank/DDBJ databases">
        <title>Genomic Encyclopedia of Archaeal and Bacterial Type Strains, Phase II (KMG-II): from individual species to whole genera.</title>
        <authorList>
            <person name="Goeker M."/>
        </authorList>
    </citation>
    <scope>NUCLEOTIDE SEQUENCE [LARGE SCALE GENOMIC DNA]</scope>
    <source>
        <strain evidence="3 4">DSM 45499</strain>
    </source>
</reference>
<proteinExistence type="predicted"/>
<feature type="transmembrane region" description="Helical" evidence="2">
    <location>
        <begin position="244"/>
        <end position="265"/>
    </location>
</feature>
<keyword evidence="2" id="KW-0472">Membrane</keyword>
<feature type="compositionally biased region" description="Low complexity" evidence="1">
    <location>
        <begin position="174"/>
        <end position="230"/>
    </location>
</feature>
<evidence type="ECO:0000313" key="4">
    <source>
        <dbReference type="Proteomes" id="UP000294927"/>
    </source>
</evidence>
<accession>A0A4V3FU48</accession>